<keyword evidence="4" id="KW-1185">Reference proteome</keyword>
<feature type="domain" description="Alpha-macroglobulin receptor-binding" evidence="2">
    <location>
        <begin position="628"/>
        <end position="682"/>
    </location>
</feature>
<dbReference type="RefSeq" id="WP_219479151.1">
    <property type="nucleotide sequence ID" value="NZ_JAHXCT010000001.1"/>
</dbReference>
<protein>
    <submittedName>
        <fullName evidence="3">DUF3857 domain-containing protein</fullName>
    </submittedName>
</protein>
<dbReference type="InterPro" id="IPR009048">
    <property type="entry name" value="A-macroglobulin_rcpt-bd"/>
</dbReference>
<dbReference type="EMBL" id="JAHXCT010000001">
    <property type="protein sequence ID" value="MBW4768403.1"/>
    <property type="molecule type" value="Genomic_DNA"/>
</dbReference>
<evidence type="ECO:0000256" key="1">
    <source>
        <dbReference type="SAM" id="SignalP"/>
    </source>
</evidence>
<evidence type="ECO:0000259" key="2">
    <source>
        <dbReference type="Pfam" id="PF07677"/>
    </source>
</evidence>
<evidence type="ECO:0000313" key="3">
    <source>
        <dbReference type="EMBL" id="MBW4768403.1"/>
    </source>
</evidence>
<sequence>MKKILFSLLCIFIALPSLAFDNNDYKKFVEKVKEEVWGQDLPQFKNRNVPAKYKNESAVILARYEEVIVDQKRKFSFWAGNKMVKQINGTQIQRYLIQIKDKAALDKFSTFDFQTYNRSYSYFGRDDHRTVLGVKVIKADGTERIIDSSDYQDVEEGKKGKDKRAKLAVPDLQIGDLIDYFFYDLDYIKEENMPPFVFVFRSKYPTLDYQIHCAIDKKLCTQYRAMNGAPDFTASNDDDNVILDVRVKDIEKTLPQYAYKTTMQTPYTALYVTGKVAVGYIPKSTKEKGLHANPSAKEIQLDAWKRWEDRGDKWTFEEILGKTITQAKNMKSDEEKANFIYDYMVMRSLIFKKQYMDHNILFGTLFPQALKKAKVPFTRVISTTWSDEALSNIINFDNAVSLIELNNGQLFSNPNVYSVSGKVLFSQLQNREAQRSKSPNNFSDGPFEEFKTLALKSSDNVEKIDVNATIDDVMLHITRTETLTGNEKEGAIPTYATAEEICKAWGEPYGVHGYADILTYKKSKGEAAAKERAEADKKEISENFQEEIKNYHDKAPVSIESTEVTSVGQNNTPFTYKVAYTMDGLVKKAGKNLTLSVGQLVGQQTHIEGKERQRTDDIIFSYPRTFVATINVELPSGYNVTPESLQKLNTNLNNEDMRFVTKAEVTGNKLVIHLEKEYKKQMIPAARWQNVLEVLDRAYEFNNQQVILRKK</sequence>
<reference evidence="3 4" key="1">
    <citation type="submission" date="2021-07" db="EMBL/GenBank/DDBJ databases">
        <title>Genomic diversity and antimicrobial resistance of Prevotella spp. isolated from chronic lung disease airways.</title>
        <authorList>
            <person name="Webb K.A."/>
            <person name="Olagoke O.S."/>
            <person name="Baird T."/>
            <person name="Neill J."/>
            <person name="Pham A."/>
            <person name="Wells T.J."/>
            <person name="Ramsay K.A."/>
            <person name="Bell S.C."/>
            <person name="Sarovich D.S."/>
            <person name="Price E.P."/>
        </authorList>
    </citation>
    <scope>NUCLEOTIDE SEQUENCE [LARGE SCALE GENOMIC DNA]</scope>
    <source>
        <strain evidence="3 4">SCHI0011.S.12</strain>
    </source>
</reference>
<dbReference type="Proteomes" id="UP000788426">
    <property type="component" value="Unassembled WGS sequence"/>
</dbReference>
<accession>A0ABS6YA12</accession>
<keyword evidence="1" id="KW-0732">Signal</keyword>
<feature type="chain" id="PRO_5046386684" evidence="1">
    <location>
        <begin position="20"/>
        <end position="711"/>
    </location>
</feature>
<evidence type="ECO:0000313" key="4">
    <source>
        <dbReference type="Proteomes" id="UP000788426"/>
    </source>
</evidence>
<gene>
    <name evidence="3" type="ORF">KZO38_01280</name>
</gene>
<comment type="caution">
    <text evidence="3">The sequence shown here is derived from an EMBL/GenBank/DDBJ whole genome shotgun (WGS) entry which is preliminary data.</text>
</comment>
<dbReference type="Pfam" id="PF07677">
    <property type="entry name" value="A2M_recep"/>
    <property type="match status" value="1"/>
</dbReference>
<proteinExistence type="predicted"/>
<feature type="signal peptide" evidence="1">
    <location>
        <begin position="1"/>
        <end position="19"/>
    </location>
</feature>
<name>A0ABS6YA12_9BACT</name>
<organism evidence="3 4">
    <name type="scientific">Hoylesella nanceiensis</name>
    <dbReference type="NCBI Taxonomy" id="425941"/>
    <lineage>
        <taxon>Bacteria</taxon>
        <taxon>Pseudomonadati</taxon>
        <taxon>Bacteroidota</taxon>
        <taxon>Bacteroidia</taxon>
        <taxon>Bacteroidales</taxon>
        <taxon>Prevotellaceae</taxon>
        <taxon>Hoylesella</taxon>
    </lineage>
</organism>